<comment type="caution">
    <text evidence="2">The sequence shown here is derived from an EMBL/GenBank/DDBJ whole genome shotgun (WGS) entry which is preliminary data.</text>
</comment>
<accession>A0A6S7KC44</accession>
<dbReference type="AlphaFoldDB" id="A0A6S7KC44"/>
<proteinExistence type="predicted"/>
<dbReference type="GO" id="GO:0022857">
    <property type="term" value="F:transmembrane transporter activity"/>
    <property type="evidence" value="ECO:0007669"/>
    <property type="project" value="InterPro"/>
</dbReference>
<dbReference type="Pfam" id="PF07690">
    <property type="entry name" value="MFS_1"/>
    <property type="match status" value="1"/>
</dbReference>
<evidence type="ECO:0000313" key="2">
    <source>
        <dbReference type="EMBL" id="CAB4025733.1"/>
    </source>
</evidence>
<dbReference type="SUPFAM" id="SSF103473">
    <property type="entry name" value="MFS general substrate transporter"/>
    <property type="match status" value="1"/>
</dbReference>
<dbReference type="Proteomes" id="UP001152795">
    <property type="component" value="Unassembled WGS sequence"/>
</dbReference>
<dbReference type="PROSITE" id="PS50850">
    <property type="entry name" value="MFS"/>
    <property type="match status" value="1"/>
</dbReference>
<dbReference type="EMBL" id="CACRXK020013790">
    <property type="protein sequence ID" value="CAB4025733.1"/>
    <property type="molecule type" value="Genomic_DNA"/>
</dbReference>
<protein>
    <submittedName>
        <fullName evidence="2">Uncharacterized protein LOC110041243</fullName>
    </submittedName>
</protein>
<comment type="subcellular location">
    <subcellularLocation>
        <location evidence="1">Membrane</location>
        <topology evidence="1">Multi-pass membrane protein</topology>
    </subcellularLocation>
</comment>
<dbReference type="InterPro" id="IPR011701">
    <property type="entry name" value="MFS"/>
</dbReference>
<name>A0A6S7KC44_PARCT</name>
<gene>
    <name evidence="2" type="ORF">PACLA_8A062722</name>
</gene>
<reference evidence="2" key="1">
    <citation type="submission" date="2020-04" db="EMBL/GenBank/DDBJ databases">
        <authorList>
            <person name="Alioto T."/>
            <person name="Alioto T."/>
            <person name="Gomez Garrido J."/>
        </authorList>
    </citation>
    <scope>NUCLEOTIDE SEQUENCE</scope>
    <source>
        <strain evidence="2">A484AB</strain>
    </source>
</reference>
<keyword evidence="3" id="KW-1185">Reference proteome</keyword>
<dbReference type="GO" id="GO:0016020">
    <property type="term" value="C:membrane"/>
    <property type="evidence" value="ECO:0007669"/>
    <property type="project" value="UniProtKB-SubCell"/>
</dbReference>
<dbReference type="OrthoDB" id="28755at2759"/>
<sequence length="501" mass="54896">MSNGELSDANLDFEKQDSEVHEEKTDCEIEKPSLSKSRVLLLNVSWFGLNAMYLVLSIEVFPSQVHALVGSEDKGQVLGAMIALGAVVTFFVSPLIGMKSDRLVFKYGRRRPFMIAGMGLLVIALFGMAFSAPYVENEKDNSTCSIGLEIKRCLPYLNLTVLEEEERNNSADVDVLLNILSQKDTEGNVVMYVIFYTMVMACYALVSVPYNGLIADLTPPLQRGLSSGVMGAMTLAGNITGAAIGLFFFRLGVVGIYSLVCLIFVVCVLITVLCSHETPLTEEPESLGFKGIFLAYWEPLKDADFRWVFLTRFLMQQGVATVTGFLEFWLNDMVSLPHCWSPERSVAIILLPLLLAAAGVSIIAGFLSDALQRRKPLVTGSAILMSICALIFACLKGKYAFYASIPVAVAFGVGFGAYCAIDFALVMDVLPKDKDKAKDLAVWHQALVLPQAIATPIGGIILDVFERYDCHMGLGYIILFTVTSFYFALSGIFVIKIKKAK</sequence>
<evidence type="ECO:0000313" key="3">
    <source>
        <dbReference type="Proteomes" id="UP001152795"/>
    </source>
</evidence>
<organism evidence="2 3">
    <name type="scientific">Paramuricea clavata</name>
    <name type="common">Red gorgonian</name>
    <name type="synonym">Violescent sea-whip</name>
    <dbReference type="NCBI Taxonomy" id="317549"/>
    <lineage>
        <taxon>Eukaryota</taxon>
        <taxon>Metazoa</taxon>
        <taxon>Cnidaria</taxon>
        <taxon>Anthozoa</taxon>
        <taxon>Octocorallia</taxon>
        <taxon>Malacalcyonacea</taxon>
        <taxon>Plexauridae</taxon>
        <taxon>Paramuricea</taxon>
    </lineage>
</organism>
<dbReference type="PANTHER" id="PTHR23528:SF1">
    <property type="entry name" value="MAJOR FACILITATOR SUPERFAMILY (MFS) PROFILE DOMAIN-CONTAINING PROTEIN"/>
    <property type="match status" value="1"/>
</dbReference>
<evidence type="ECO:0000256" key="1">
    <source>
        <dbReference type="ARBA" id="ARBA00004141"/>
    </source>
</evidence>
<dbReference type="InterPro" id="IPR036259">
    <property type="entry name" value="MFS_trans_sf"/>
</dbReference>
<dbReference type="Gene3D" id="1.20.1250.20">
    <property type="entry name" value="MFS general substrate transporter like domains"/>
    <property type="match status" value="2"/>
</dbReference>
<dbReference type="InterPro" id="IPR020846">
    <property type="entry name" value="MFS_dom"/>
</dbReference>
<dbReference type="PANTHER" id="PTHR23528">
    <property type="match status" value="1"/>
</dbReference>